<evidence type="ECO:0000256" key="1">
    <source>
        <dbReference type="ARBA" id="ARBA00004236"/>
    </source>
</evidence>
<dbReference type="AlphaFoldDB" id="A0A4Y2BFE7"/>
<evidence type="ECO:0000256" key="6">
    <source>
        <dbReference type="ARBA" id="ARBA00023157"/>
    </source>
</evidence>
<feature type="compositionally biased region" description="Basic and acidic residues" evidence="9">
    <location>
        <begin position="416"/>
        <end position="429"/>
    </location>
</feature>
<dbReference type="EMBL" id="BGPR01000074">
    <property type="protein sequence ID" value="GBL90768.1"/>
    <property type="molecule type" value="Genomic_DNA"/>
</dbReference>
<feature type="domain" description="Ig-like" evidence="10">
    <location>
        <begin position="276"/>
        <end position="372"/>
    </location>
</feature>
<dbReference type="InterPro" id="IPR036179">
    <property type="entry name" value="Ig-like_dom_sf"/>
</dbReference>
<dbReference type="FunFam" id="2.60.40.10:FF:000032">
    <property type="entry name" value="palladin isoform X1"/>
    <property type="match status" value="1"/>
</dbReference>
<dbReference type="InterPro" id="IPR051170">
    <property type="entry name" value="Neural/epithelial_adhesion"/>
</dbReference>
<feature type="domain" description="Ig-like" evidence="10">
    <location>
        <begin position="176"/>
        <end position="265"/>
    </location>
</feature>
<dbReference type="InterPro" id="IPR013783">
    <property type="entry name" value="Ig-like_fold"/>
</dbReference>
<proteinExistence type="predicted"/>
<reference evidence="11 12" key="1">
    <citation type="journal article" date="2019" name="Sci. Rep.">
        <title>Orb-weaving spider Araneus ventricosus genome elucidates the spidroin gene catalogue.</title>
        <authorList>
            <person name="Kono N."/>
            <person name="Nakamura H."/>
            <person name="Ohtoshi R."/>
            <person name="Moran D.A.P."/>
            <person name="Shinohara A."/>
            <person name="Yoshida Y."/>
            <person name="Fujiwara M."/>
            <person name="Mori M."/>
            <person name="Tomita M."/>
            <person name="Arakawa K."/>
        </authorList>
    </citation>
    <scope>NUCLEOTIDE SEQUENCE [LARGE SCALE GENOMIC DNA]</scope>
</reference>
<organism evidence="11 12">
    <name type="scientific">Araneus ventricosus</name>
    <name type="common">Orbweaver spider</name>
    <name type="synonym">Epeira ventricosa</name>
    <dbReference type="NCBI Taxonomy" id="182803"/>
    <lineage>
        <taxon>Eukaryota</taxon>
        <taxon>Metazoa</taxon>
        <taxon>Ecdysozoa</taxon>
        <taxon>Arthropoda</taxon>
        <taxon>Chelicerata</taxon>
        <taxon>Arachnida</taxon>
        <taxon>Araneae</taxon>
        <taxon>Araneomorphae</taxon>
        <taxon>Entelegynae</taxon>
        <taxon>Araneoidea</taxon>
        <taxon>Araneidae</taxon>
        <taxon>Araneus</taxon>
    </lineage>
</organism>
<dbReference type="InterPro" id="IPR007110">
    <property type="entry name" value="Ig-like_dom"/>
</dbReference>
<dbReference type="PANTHER" id="PTHR12231:SF253">
    <property type="entry name" value="DPR-INTERACTING PROTEIN ETA, ISOFORM B-RELATED"/>
    <property type="match status" value="1"/>
</dbReference>
<evidence type="ECO:0000256" key="2">
    <source>
        <dbReference type="ARBA" id="ARBA00022475"/>
    </source>
</evidence>
<evidence type="ECO:0000313" key="12">
    <source>
        <dbReference type="Proteomes" id="UP000499080"/>
    </source>
</evidence>
<dbReference type="Proteomes" id="UP000499080">
    <property type="component" value="Unassembled WGS sequence"/>
</dbReference>
<evidence type="ECO:0000256" key="8">
    <source>
        <dbReference type="ARBA" id="ARBA00023319"/>
    </source>
</evidence>
<feature type="region of interest" description="Disordered" evidence="9">
    <location>
        <begin position="19"/>
        <end position="66"/>
    </location>
</feature>
<keyword evidence="7" id="KW-0325">Glycoprotein</keyword>
<evidence type="ECO:0000259" key="10">
    <source>
        <dbReference type="PROSITE" id="PS50835"/>
    </source>
</evidence>
<keyword evidence="6" id="KW-1015">Disulfide bond</keyword>
<dbReference type="FunFam" id="2.60.40.10:FF:000328">
    <property type="entry name" value="CLUMA_CG000981, isoform A"/>
    <property type="match status" value="1"/>
</dbReference>
<dbReference type="GO" id="GO:0043005">
    <property type="term" value="C:neuron projection"/>
    <property type="evidence" value="ECO:0007669"/>
    <property type="project" value="TreeGrafter"/>
</dbReference>
<comment type="caution">
    <text evidence="11">The sequence shown here is derived from an EMBL/GenBank/DDBJ whole genome shotgun (WGS) entry which is preliminary data.</text>
</comment>
<sequence>MRISRLSISVNEHADNLAKSATNSLNSPVPSASTSDESDILEYNASESLDDPPENPQASGTYSDKSFKKKEKLSGTEIIRYVLVMFVDTKEKFPESVEVTHLKVAWIKVDTETLLSYHTHVIPRDNRLKVTNSNSDRQWFLHIKNLDVSDRGFYMCQINTEPMISEKGYLDVTVPPSIVEEDTSTDITVDERSKVSMRCKAAGYPKPRVIWRREDGKEINLGPMGAQKSSVLRMEGEFLNMTQVTREDMGAYLCIASNGIPPSVSKRILLHVNFQPKIRVLNQMVGAALGSDVVLGCRLEASPRPLTSWIRNDGVILLNNKKYELTEEADSYRINMQLKIKNLEEKDFGHYKCVAKNTLGDKEGFVRLIEISPPTSIPHSTQSQEFYVPVHKGSSDVSKNDSPMKKGYGIPAPNSLRDESQSLSSEEKQLSSAKDGNILDSDAPKRKQNQHPTQGSQTDSSGSCQISFSIHVQLAFLLAVLLFD</sequence>
<dbReference type="SUPFAM" id="SSF48726">
    <property type="entry name" value="Immunoglobulin"/>
    <property type="match status" value="3"/>
</dbReference>
<dbReference type="Gene3D" id="2.60.40.10">
    <property type="entry name" value="Immunoglobulins"/>
    <property type="match status" value="3"/>
</dbReference>
<dbReference type="PANTHER" id="PTHR12231">
    <property type="entry name" value="CTX-RELATED TYPE I TRANSMEMBRANE PROTEIN"/>
    <property type="match status" value="1"/>
</dbReference>
<protein>
    <submittedName>
        <fullName evidence="11">Lachesin</fullName>
    </submittedName>
</protein>
<feature type="compositionally biased region" description="Polar residues" evidence="9">
    <location>
        <begin position="19"/>
        <end position="35"/>
    </location>
</feature>
<accession>A0A4Y2BFE7</accession>
<dbReference type="GO" id="GO:0005886">
    <property type="term" value="C:plasma membrane"/>
    <property type="evidence" value="ECO:0007669"/>
    <property type="project" value="UniProtKB-SubCell"/>
</dbReference>
<keyword evidence="12" id="KW-1185">Reference proteome</keyword>
<keyword evidence="2" id="KW-1003">Cell membrane</keyword>
<evidence type="ECO:0000256" key="5">
    <source>
        <dbReference type="ARBA" id="ARBA00023136"/>
    </source>
</evidence>
<dbReference type="InterPro" id="IPR003598">
    <property type="entry name" value="Ig_sub2"/>
</dbReference>
<dbReference type="InterPro" id="IPR003599">
    <property type="entry name" value="Ig_sub"/>
</dbReference>
<evidence type="ECO:0000256" key="7">
    <source>
        <dbReference type="ARBA" id="ARBA00023180"/>
    </source>
</evidence>
<keyword evidence="8" id="KW-0393">Immunoglobulin domain</keyword>
<feature type="compositionally biased region" description="Polar residues" evidence="9">
    <location>
        <begin position="450"/>
        <end position="462"/>
    </location>
</feature>
<dbReference type="OrthoDB" id="10012075at2759"/>
<evidence type="ECO:0000256" key="4">
    <source>
        <dbReference type="ARBA" id="ARBA00022737"/>
    </source>
</evidence>
<dbReference type="SMART" id="SM00408">
    <property type="entry name" value="IGc2"/>
    <property type="match status" value="2"/>
</dbReference>
<dbReference type="Pfam" id="PF13927">
    <property type="entry name" value="Ig_3"/>
    <property type="match status" value="2"/>
</dbReference>
<evidence type="ECO:0000256" key="3">
    <source>
        <dbReference type="ARBA" id="ARBA00022729"/>
    </source>
</evidence>
<keyword evidence="5" id="KW-0472">Membrane</keyword>
<gene>
    <name evidence="11" type="primary">LAC_7</name>
    <name evidence="11" type="ORF">AVEN_215509_1</name>
</gene>
<feature type="region of interest" description="Disordered" evidence="9">
    <location>
        <begin position="390"/>
        <end position="462"/>
    </location>
</feature>
<name>A0A4Y2BFE7_ARAVE</name>
<evidence type="ECO:0000256" key="9">
    <source>
        <dbReference type="SAM" id="MobiDB-lite"/>
    </source>
</evidence>
<evidence type="ECO:0000313" key="11">
    <source>
        <dbReference type="EMBL" id="GBL90768.1"/>
    </source>
</evidence>
<comment type="subcellular location">
    <subcellularLocation>
        <location evidence="1">Cell membrane</location>
    </subcellularLocation>
</comment>
<keyword evidence="3" id="KW-0732">Signal</keyword>
<keyword evidence="4" id="KW-0677">Repeat</keyword>
<dbReference type="PROSITE" id="PS50835">
    <property type="entry name" value="IG_LIKE"/>
    <property type="match status" value="2"/>
</dbReference>
<dbReference type="SMART" id="SM00409">
    <property type="entry name" value="IG"/>
    <property type="match status" value="3"/>
</dbReference>